<dbReference type="GO" id="GO:0007165">
    <property type="term" value="P:signal transduction"/>
    <property type="evidence" value="ECO:0007669"/>
    <property type="project" value="TreeGrafter"/>
</dbReference>
<reference evidence="4" key="1">
    <citation type="journal article" date="2016" name="Genome Announc.">
        <title>Complete genome sequence of Alkaliphilus metalliredigens strain QYMF, an alkaliphilic and metal-reducing bacterium isolated from borax-contaminated leachate ponds.</title>
        <authorList>
            <person name="Hwang C."/>
            <person name="Copeland A."/>
            <person name="Lucas S."/>
            <person name="Lapidus A."/>
            <person name="Barry K."/>
            <person name="Detter J.C."/>
            <person name="Glavina Del Rio T."/>
            <person name="Hammon N."/>
            <person name="Israni S."/>
            <person name="Dalin E."/>
            <person name="Tice H."/>
            <person name="Pitluck S."/>
            <person name="Chertkov O."/>
            <person name="Brettin T."/>
            <person name="Bruce D."/>
            <person name="Han C."/>
            <person name="Schmutz J."/>
            <person name="Larimer F."/>
            <person name="Land M.L."/>
            <person name="Hauser L."/>
            <person name="Kyrpides N."/>
            <person name="Mikhailova N."/>
            <person name="Ye Q."/>
            <person name="Zhou J."/>
            <person name="Richardson P."/>
            <person name="Fields M.W."/>
        </authorList>
    </citation>
    <scope>NUCLEOTIDE SEQUENCE [LARGE SCALE GENOMIC DNA]</scope>
    <source>
        <strain evidence="4">QYMF</strain>
    </source>
</reference>
<dbReference type="PANTHER" id="PTHR32060:SF30">
    <property type="entry name" value="CARBOXY-TERMINAL PROCESSING PROTEASE CTPA"/>
    <property type="match status" value="1"/>
</dbReference>
<dbReference type="CDD" id="cd06567">
    <property type="entry name" value="Peptidase_S41"/>
    <property type="match status" value="1"/>
</dbReference>
<feature type="domain" description="Tail specific protease" evidence="2">
    <location>
        <begin position="137"/>
        <end position="313"/>
    </location>
</feature>
<dbReference type="STRING" id="293826.Amet_2935"/>
<dbReference type="SMART" id="SM00245">
    <property type="entry name" value="TSPc"/>
    <property type="match status" value="1"/>
</dbReference>
<dbReference type="KEGG" id="amt:Amet_2935"/>
<dbReference type="Gene3D" id="3.90.226.10">
    <property type="entry name" value="2-enoyl-CoA Hydratase, Chain A, domain 1"/>
    <property type="match status" value="1"/>
</dbReference>
<dbReference type="InterPro" id="IPR029045">
    <property type="entry name" value="ClpP/crotonase-like_dom_sf"/>
</dbReference>
<dbReference type="GO" id="GO:0006508">
    <property type="term" value="P:proteolysis"/>
    <property type="evidence" value="ECO:0007669"/>
    <property type="project" value="InterPro"/>
</dbReference>
<protein>
    <submittedName>
        <fullName evidence="3">Peptidase S41</fullName>
    </submittedName>
</protein>
<dbReference type="PANTHER" id="PTHR32060">
    <property type="entry name" value="TAIL-SPECIFIC PROTEASE"/>
    <property type="match status" value="1"/>
</dbReference>
<dbReference type="Pfam" id="PF03572">
    <property type="entry name" value="Peptidase_S41"/>
    <property type="match status" value="1"/>
</dbReference>
<proteinExistence type="predicted"/>
<gene>
    <name evidence="3" type="ordered locus">Amet_2935</name>
</gene>
<dbReference type="HOGENOM" id="CLU_815449_0_0_9"/>
<keyword evidence="1" id="KW-0812">Transmembrane</keyword>
<dbReference type="GO" id="GO:0030288">
    <property type="term" value="C:outer membrane-bounded periplasmic space"/>
    <property type="evidence" value="ECO:0007669"/>
    <property type="project" value="TreeGrafter"/>
</dbReference>
<name>A6TSB7_ALKMQ</name>
<organism evidence="3 4">
    <name type="scientific">Alkaliphilus metalliredigens (strain QYMF)</name>
    <dbReference type="NCBI Taxonomy" id="293826"/>
    <lineage>
        <taxon>Bacteria</taxon>
        <taxon>Bacillati</taxon>
        <taxon>Bacillota</taxon>
        <taxon>Clostridia</taxon>
        <taxon>Peptostreptococcales</taxon>
        <taxon>Natronincolaceae</taxon>
        <taxon>Alkaliphilus</taxon>
    </lineage>
</organism>
<feature type="transmembrane region" description="Helical" evidence="1">
    <location>
        <begin position="40"/>
        <end position="59"/>
    </location>
</feature>
<keyword evidence="1" id="KW-0472">Membrane</keyword>
<dbReference type="InterPro" id="IPR005151">
    <property type="entry name" value="Tail-specific_protease"/>
</dbReference>
<dbReference type="GO" id="GO:0004175">
    <property type="term" value="F:endopeptidase activity"/>
    <property type="evidence" value="ECO:0007669"/>
    <property type="project" value="TreeGrafter"/>
</dbReference>
<evidence type="ECO:0000313" key="3">
    <source>
        <dbReference type="EMBL" id="ABR49085.1"/>
    </source>
</evidence>
<dbReference type="AlphaFoldDB" id="A6TSB7"/>
<evidence type="ECO:0000256" key="1">
    <source>
        <dbReference type="SAM" id="Phobius"/>
    </source>
</evidence>
<accession>A6TSB7</accession>
<evidence type="ECO:0000313" key="4">
    <source>
        <dbReference type="Proteomes" id="UP000001572"/>
    </source>
</evidence>
<dbReference type="Proteomes" id="UP000001572">
    <property type="component" value="Chromosome"/>
</dbReference>
<evidence type="ECO:0000259" key="2">
    <source>
        <dbReference type="SMART" id="SM00245"/>
    </source>
</evidence>
<keyword evidence="1" id="KW-1133">Transmembrane helix</keyword>
<dbReference type="SUPFAM" id="SSF52096">
    <property type="entry name" value="ClpP/crotonase"/>
    <property type="match status" value="1"/>
</dbReference>
<dbReference type="EMBL" id="CP000724">
    <property type="protein sequence ID" value="ABR49085.1"/>
    <property type="molecule type" value="Genomic_DNA"/>
</dbReference>
<dbReference type="GO" id="GO:0008236">
    <property type="term" value="F:serine-type peptidase activity"/>
    <property type="evidence" value="ECO:0007669"/>
    <property type="project" value="InterPro"/>
</dbReference>
<keyword evidence="4" id="KW-1185">Reference proteome</keyword>
<dbReference type="eggNOG" id="COG0793">
    <property type="taxonomic scope" value="Bacteria"/>
</dbReference>
<sequence>MTDEEKDDETPSEIIMQDIEQDQLGDEEIPQQSSKKVYRLLSLLIIISMLFVFVLPPLINSIVFLQTFRGNDLEPGEAQELLGYFEENYLYQELFEEETYHQKKQKLLSRNSISRMRLHLFIKNMTNHVGDQYTYFSGNTQKPNTKSPSIESEIIDENTYYIRLHEFNEGIAEKTKRTLVKSTHPNLIIDLRGNPGGNLRELLGIAELFLPENIEAFRLEGSNQLQSFITREEMLEPYKRVFILLDKKSASASEILALTMKLNMENVVVIGKETVGKSVAQTEQKDSNDTYSFSIVSYRWFVQNESVDHLQNYLLEYKDVRLNNLDDYIKVVNRIIKKFN</sequence>